<feature type="region of interest" description="Disordered" evidence="1">
    <location>
        <begin position="596"/>
        <end position="617"/>
    </location>
</feature>
<comment type="caution">
    <text evidence="2">The sequence shown here is derived from an EMBL/GenBank/DDBJ whole genome shotgun (WGS) entry which is preliminary data.</text>
</comment>
<feature type="compositionally biased region" description="Low complexity" evidence="1">
    <location>
        <begin position="600"/>
        <end position="614"/>
    </location>
</feature>
<dbReference type="AlphaFoldDB" id="A0A0V0QSQ0"/>
<organism evidence="2 3">
    <name type="scientific">Pseudocohnilembus persalinus</name>
    <name type="common">Ciliate</name>
    <dbReference type="NCBI Taxonomy" id="266149"/>
    <lineage>
        <taxon>Eukaryota</taxon>
        <taxon>Sar</taxon>
        <taxon>Alveolata</taxon>
        <taxon>Ciliophora</taxon>
        <taxon>Intramacronucleata</taxon>
        <taxon>Oligohymenophorea</taxon>
        <taxon>Scuticociliatia</taxon>
        <taxon>Philasterida</taxon>
        <taxon>Pseudocohnilembidae</taxon>
        <taxon>Pseudocohnilembus</taxon>
    </lineage>
</organism>
<feature type="compositionally biased region" description="Low complexity" evidence="1">
    <location>
        <begin position="637"/>
        <end position="646"/>
    </location>
</feature>
<name>A0A0V0QSQ0_PSEPJ</name>
<reference evidence="2 3" key="1">
    <citation type="journal article" date="2015" name="Sci. Rep.">
        <title>Genome of the facultative scuticociliatosis pathogen Pseudocohnilembus persalinus provides insight into its virulence through horizontal gene transfer.</title>
        <authorList>
            <person name="Xiong J."/>
            <person name="Wang G."/>
            <person name="Cheng J."/>
            <person name="Tian M."/>
            <person name="Pan X."/>
            <person name="Warren A."/>
            <person name="Jiang C."/>
            <person name="Yuan D."/>
            <person name="Miao W."/>
        </authorList>
    </citation>
    <scope>NUCLEOTIDE SEQUENCE [LARGE SCALE GENOMIC DNA]</scope>
    <source>
        <strain evidence="2">36N120E</strain>
    </source>
</reference>
<evidence type="ECO:0000313" key="3">
    <source>
        <dbReference type="Proteomes" id="UP000054937"/>
    </source>
</evidence>
<accession>A0A0V0QSQ0</accession>
<dbReference type="EMBL" id="LDAU01000109">
    <property type="protein sequence ID" value="KRX05270.1"/>
    <property type="molecule type" value="Genomic_DNA"/>
</dbReference>
<gene>
    <name evidence="2" type="ORF">PPERSA_00571</name>
</gene>
<proteinExistence type="predicted"/>
<feature type="region of interest" description="Disordered" evidence="1">
    <location>
        <begin position="637"/>
        <end position="661"/>
    </location>
</feature>
<dbReference type="InParanoid" id="A0A0V0QSQ0"/>
<evidence type="ECO:0000256" key="1">
    <source>
        <dbReference type="SAM" id="MobiDB-lite"/>
    </source>
</evidence>
<sequence length="661" mass="78873">MSSQSNSLLLPKINIERKSYSVQNKDCDSICKRAQKRSSPNIFQYTKQKQKIIENLNPKSFQNNISLLKKRKKQFNDELKLEQNLSINNSINNKTMVKFENFQENQNSNKSALSQKQIKSLNFLDQNQQNFSQNNQNFESVKNKNLSQLQNLDVYLVKNPQNNEKISDELIFSKEMRNERQQFKMKQKLKQEKKRIIQEDEQNRLQLFKQQIFQDSSLNELVQKSMSVEEYSIFCENYEKNGQNQSFIFNDLSPIKYRKTDQENQQNQEYQRFQLNTENSENSEIKCLIQENNQQKNCQKSDEKINFNSYNSNINLCQKRSFLSEKKQGKNEYFRNASVDVIFQKKLQQQQSKYRNILEQLDIRKNESSDLGKSFKNSINFCENNLYSNQKNQKEQQQNYFIDYDKFKQINGYTSFFKVRDKQQPVNQKKRNKIIQSGFAQIRVKQDQQIQSKMSYSNNLEMEFNRENYFKNEISQQIMQGKCQSKDQMLQEKNMKEIQQLQIYKKLKEQQQQQNNIKNNSLFLCSSTNNNSDINNQNQKMQKNQVIQNVEQQTSLNYSIDKDFQVQCKNCKKQNNQKINNANTIIKDLFKKSEKKQTKIKQNSNEENSQVQNEDTQIESENLRDYNNQQVLSESNNTYNFSSNFSPHKNDENNQGKYLKI</sequence>
<dbReference type="Proteomes" id="UP000054937">
    <property type="component" value="Unassembled WGS sequence"/>
</dbReference>
<protein>
    <submittedName>
        <fullName evidence="2">Uncharacterized protein</fullName>
    </submittedName>
</protein>
<evidence type="ECO:0000313" key="2">
    <source>
        <dbReference type="EMBL" id="KRX05270.1"/>
    </source>
</evidence>
<keyword evidence="3" id="KW-1185">Reference proteome</keyword>